<accession>A0A223S250</accession>
<sequence length="137" mass="15546">MVRDYAAEFGGAAPLTTRVADSSTSLRILDASGRLVGCEADRDLPWDLLEELWEVEAHPEEGGWLYLRVAITSDGEAVDRAYDHWPTWQRADDRHEAAAPIGELRQEMARRAPQWRPDWMPLLDEAVMFAPPWSVES</sequence>
<keyword evidence="2" id="KW-1185">Reference proteome</keyword>
<name>A0A223S250_9ACTN</name>
<evidence type="ECO:0000313" key="2">
    <source>
        <dbReference type="Proteomes" id="UP000215005"/>
    </source>
</evidence>
<reference evidence="1 2" key="1">
    <citation type="submission" date="2017-08" db="EMBL/GenBank/DDBJ databases">
        <title>The complete genome sequence of Nocardiopsis gilva YIM 90087.</title>
        <authorList>
            <person name="Yin M."/>
            <person name="Tang S."/>
        </authorList>
    </citation>
    <scope>NUCLEOTIDE SEQUENCE [LARGE SCALE GENOMIC DNA]</scope>
    <source>
        <strain evidence="1 2">YIM 90087</strain>
    </source>
</reference>
<gene>
    <name evidence="1" type="ORF">CDO52_04840</name>
</gene>
<proteinExistence type="predicted"/>
<dbReference type="EMBL" id="CP022753">
    <property type="protein sequence ID" value="ASU82201.1"/>
    <property type="molecule type" value="Genomic_DNA"/>
</dbReference>
<dbReference type="KEGG" id="ngv:CDO52_04840"/>
<dbReference type="AlphaFoldDB" id="A0A223S250"/>
<evidence type="ECO:0000313" key="1">
    <source>
        <dbReference type="EMBL" id="ASU82201.1"/>
    </source>
</evidence>
<protein>
    <submittedName>
        <fullName evidence="1">Uncharacterized protein</fullName>
    </submittedName>
</protein>
<organism evidence="1 2">
    <name type="scientific">Nocardiopsis gilva YIM 90087</name>
    <dbReference type="NCBI Taxonomy" id="1235441"/>
    <lineage>
        <taxon>Bacteria</taxon>
        <taxon>Bacillati</taxon>
        <taxon>Actinomycetota</taxon>
        <taxon>Actinomycetes</taxon>
        <taxon>Streptosporangiales</taxon>
        <taxon>Nocardiopsidaceae</taxon>
        <taxon>Nocardiopsis</taxon>
    </lineage>
</organism>
<dbReference type="Proteomes" id="UP000215005">
    <property type="component" value="Chromosome"/>
</dbReference>